<reference evidence="1" key="1">
    <citation type="submission" date="2019-08" db="EMBL/GenBank/DDBJ databases">
        <authorList>
            <person name="Kucharzyk K."/>
            <person name="Murdoch R.W."/>
            <person name="Higgins S."/>
            <person name="Loffler F."/>
        </authorList>
    </citation>
    <scope>NUCLEOTIDE SEQUENCE</scope>
</reference>
<organism evidence="1">
    <name type="scientific">bioreactor metagenome</name>
    <dbReference type="NCBI Taxonomy" id="1076179"/>
    <lineage>
        <taxon>unclassified sequences</taxon>
        <taxon>metagenomes</taxon>
        <taxon>ecological metagenomes</taxon>
    </lineage>
</organism>
<sequence length="53" mass="5971">MEATDKLIDLYFNEFFKTGVKVGQIKTCLGIHGKEKEGPKQAAIELFEIIKSL</sequence>
<gene>
    <name evidence="1" type="ORF">SDC9_81800</name>
</gene>
<accession>A0A644Z2W3</accession>
<proteinExistence type="predicted"/>
<evidence type="ECO:0000313" key="1">
    <source>
        <dbReference type="EMBL" id="MPM35210.1"/>
    </source>
</evidence>
<dbReference type="EMBL" id="VSSQ01007213">
    <property type="protein sequence ID" value="MPM35210.1"/>
    <property type="molecule type" value="Genomic_DNA"/>
</dbReference>
<protein>
    <submittedName>
        <fullName evidence="1">Uncharacterized protein</fullName>
    </submittedName>
</protein>
<name>A0A644Z2W3_9ZZZZ</name>
<comment type="caution">
    <text evidence="1">The sequence shown here is derived from an EMBL/GenBank/DDBJ whole genome shotgun (WGS) entry which is preliminary data.</text>
</comment>
<dbReference type="AlphaFoldDB" id="A0A644Z2W3"/>